<evidence type="ECO:0000313" key="2">
    <source>
        <dbReference type="EMBL" id="GAX76095.1"/>
    </source>
</evidence>
<evidence type="ECO:0000256" key="1">
    <source>
        <dbReference type="SAM" id="MobiDB-lite"/>
    </source>
</evidence>
<feature type="compositionally biased region" description="Polar residues" evidence="1">
    <location>
        <begin position="75"/>
        <end position="92"/>
    </location>
</feature>
<proteinExistence type="predicted"/>
<gene>
    <name evidence="2" type="ORF">CEUSTIGMA_g3538.t1</name>
</gene>
<dbReference type="STRING" id="1157962.A0A250WZ83"/>
<evidence type="ECO:0008006" key="4">
    <source>
        <dbReference type="Google" id="ProtNLM"/>
    </source>
</evidence>
<dbReference type="PANTHER" id="PTHR13281:SF0">
    <property type="entry name" value="TRANSMEMBRANE PROTEIN 70, MITOCHONDRIAL"/>
    <property type="match status" value="1"/>
</dbReference>
<dbReference type="OrthoDB" id="156886at2759"/>
<dbReference type="InterPro" id="IPR045325">
    <property type="entry name" value="TMEM70/TMEM186/TMEM223"/>
</dbReference>
<dbReference type="GO" id="GO:0033615">
    <property type="term" value="P:mitochondrial proton-transporting ATP synthase complex assembly"/>
    <property type="evidence" value="ECO:0007669"/>
    <property type="project" value="TreeGrafter"/>
</dbReference>
<sequence>MYSIPLLQGAWSMSQQMATLKTTSISATVPHHDLRGLPERWSLHNTGRPEREIRSTSVLPSFCFTRSYVQDKQEAMSSDASTSDIKDSSQQPLKAPESAVHYEGPLSKTHKLLKIVSLSNTAIACAAAPAIIMYADHISYVSRVGLSSSLVLFGILTTGALHWITNPYVHVMDYEPATQQVDVVTTSLLGTRRKHSFNLSDVLPLPWNRPVATFMAKNRFYYIDVYSFPDDWLLKRLTPDDTPEGHKDDEDDD</sequence>
<dbReference type="PANTHER" id="PTHR13281">
    <property type="entry name" value="TRANSMEMBRANE PROTEIN 70, MITOCHONDRIAL"/>
    <property type="match status" value="1"/>
</dbReference>
<evidence type="ECO:0000313" key="3">
    <source>
        <dbReference type="Proteomes" id="UP000232323"/>
    </source>
</evidence>
<feature type="region of interest" description="Disordered" evidence="1">
    <location>
        <begin position="75"/>
        <end position="98"/>
    </location>
</feature>
<comment type="caution">
    <text evidence="2">The sequence shown here is derived from an EMBL/GenBank/DDBJ whole genome shotgun (WGS) entry which is preliminary data.</text>
</comment>
<name>A0A250WZ83_9CHLO</name>
<dbReference type="Pfam" id="PF06979">
    <property type="entry name" value="TMEM70"/>
    <property type="match status" value="1"/>
</dbReference>
<keyword evidence="3" id="KW-1185">Reference proteome</keyword>
<organism evidence="2 3">
    <name type="scientific">Chlamydomonas eustigma</name>
    <dbReference type="NCBI Taxonomy" id="1157962"/>
    <lineage>
        <taxon>Eukaryota</taxon>
        <taxon>Viridiplantae</taxon>
        <taxon>Chlorophyta</taxon>
        <taxon>core chlorophytes</taxon>
        <taxon>Chlorophyceae</taxon>
        <taxon>CS clade</taxon>
        <taxon>Chlamydomonadales</taxon>
        <taxon>Chlamydomonadaceae</taxon>
        <taxon>Chlamydomonas</taxon>
    </lineage>
</organism>
<protein>
    <recommendedName>
        <fullName evidence="4">Transmembrane protein 186</fullName>
    </recommendedName>
</protein>
<dbReference type="AlphaFoldDB" id="A0A250WZ83"/>
<dbReference type="Proteomes" id="UP000232323">
    <property type="component" value="Unassembled WGS sequence"/>
</dbReference>
<dbReference type="EMBL" id="BEGY01000015">
    <property type="protein sequence ID" value="GAX76095.1"/>
    <property type="molecule type" value="Genomic_DNA"/>
</dbReference>
<dbReference type="GO" id="GO:0031966">
    <property type="term" value="C:mitochondrial membrane"/>
    <property type="evidence" value="ECO:0007669"/>
    <property type="project" value="TreeGrafter"/>
</dbReference>
<reference evidence="2 3" key="1">
    <citation type="submission" date="2017-08" db="EMBL/GenBank/DDBJ databases">
        <title>Acidophilic green algal genome provides insights into adaptation to an acidic environment.</title>
        <authorList>
            <person name="Hirooka S."/>
            <person name="Hirose Y."/>
            <person name="Kanesaki Y."/>
            <person name="Higuchi S."/>
            <person name="Fujiwara T."/>
            <person name="Onuma R."/>
            <person name="Era A."/>
            <person name="Ohbayashi R."/>
            <person name="Uzuka A."/>
            <person name="Nozaki H."/>
            <person name="Yoshikawa H."/>
            <person name="Miyagishima S.Y."/>
        </authorList>
    </citation>
    <scope>NUCLEOTIDE SEQUENCE [LARGE SCALE GENOMIC DNA]</scope>
    <source>
        <strain evidence="2 3">NIES-2499</strain>
    </source>
</reference>
<accession>A0A250WZ83</accession>
<dbReference type="InterPro" id="IPR009724">
    <property type="entry name" value="TMEM70"/>
</dbReference>